<proteinExistence type="predicted"/>
<dbReference type="AlphaFoldDB" id="A0A7J7NJJ8"/>
<dbReference type="Proteomes" id="UP000541444">
    <property type="component" value="Unassembled WGS sequence"/>
</dbReference>
<gene>
    <name evidence="2" type="ORF">GIB67_020705</name>
</gene>
<name>A0A7J7NJJ8_9MAGN</name>
<evidence type="ECO:0000259" key="1">
    <source>
        <dbReference type="Pfam" id="PF13966"/>
    </source>
</evidence>
<protein>
    <recommendedName>
        <fullName evidence="1">Reverse transcriptase zinc-binding domain-containing protein</fullName>
    </recommendedName>
</protein>
<evidence type="ECO:0000313" key="2">
    <source>
        <dbReference type="EMBL" id="KAF6167399.1"/>
    </source>
</evidence>
<sequence>MWYGLKWAIPMVKQHFGWIVGDGEDIDLWRDNLCASVSIKELVNNINISYKQMKAKVSCIITNGKWTTPQDLLTVPSRLNIDLGRIKICRGRRDQKIWEPYLHGKLSTQSAHKTVRQKSTKQWWPKYLFREVIHPRNALWGWILCNNVIPTYENIKKKGISFTSRCCLYEEAEESVYHHF</sequence>
<accession>A0A7J7NJJ8</accession>
<comment type="caution">
    <text evidence="2">The sequence shown here is derived from an EMBL/GenBank/DDBJ whole genome shotgun (WGS) entry which is preliminary data.</text>
</comment>
<dbReference type="InterPro" id="IPR026960">
    <property type="entry name" value="RVT-Znf"/>
</dbReference>
<reference evidence="2 3" key="1">
    <citation type="journal article" date="2020" name="IScience">
        <title>Genome Sequencing of the Endangered Kingdonia uniflora (Circaeasteraceae, Ranunculales) Reveals Potential Mechanisms of Evolutionary Specialization.</title>
        <authorList>
            <person name="Sun Y."/>
            <person name="Deng T."/>
            <person name="Zhang A."/>
            <person name="Moore M.J."/>
            <person name="Landis J.B."/>
            <person name="Lin N."/>
            <person name="Zhang H."/>
            <person name="Zhang X."/>
            <person name="Huang J."/>
            <person name="Zhang X."/>
            <person name="Sun H."/>
            <person name="Wang H."/>
        </authorList>
    </citation>
    <scope>NUCLEOTIDE SEQUENCE [LARGE SCALE GENOMIC DNA]</scope>
    <source>
        <strain evidence="2">TB1705</strain>
        <tissue evidence="2">Leaf</tissue>
    </source>
</reference>
<organism evidence="2 3">
    <name type="scientific">Kingdonia uniflora</name>
    <dbReference type="NCBI Taxonomy" id="39325"/>
    <lineage>
        <taxon>Eukaryota</taxon>
        <taxon>Viridiplantae</taxon>
        <taxon>Streptophyta</taxon>
        <taxon>Embryophyta</taxon>
        <taxon>Tracheophyta</taxon>
        <taxon>Spermatophyta</taxon>
        <taxon>Magnoliopsida</taxon>
        <taxon>Ranunculales</taxon>
        <taxon>Circaeasteraceae</taxon>
        <taxon>Kingdonia</taxon>
    </lineage>
</organism>
<feature type="domain" description="Reverse transcriptase zinc-binding" evidence="1">
    <location>
        <begin position="107"/>
        <end position="180"/>
    </location>
</feature>
<dbReference type="OrthoDB" id="1748554at2759"/>
<dbReference type="EMBL" id="JACGCM010000750">
    <property type="protein sequence ID" value="KAF6167399.1"/>
    <property type="molecule type" value="Genomic_DNA"/>
</dbReference>
<evidence type="ECO:0000313" key="3">
    <source>
        <dbReference type="Proteomes" id="UP000541444"/>
    </source>
</evidence>
<dbReference type="Pfam" id="PF13966">
    <property type="entry name" value="zf-RVT"/>
    <property type="match status" value="1"/>
</dbReference>
<keyword evidence="3" id="KW-1185">Reference proteome</keyword>